<dbReference type="Proteomes" id="UP000093053">
    <property type="component" value="Chromosome"/>
</dbReference>
<evidence type="ECO:0000313" key="2">
    <source>
        <dbReference type="Proteomes" id="UP000093053"/>
    </source>
</evidence>
<reference evidence="1 2" key="1">
    <citation type="submission" date="2016-07" db="EMBL/GenBank/DDBJ databases">
        <title>Complete genome sequence of the Lentzea guizhouensis DHS C013.</title>
        <authorList>
            <person name="Cao C."/>
        </authorList>
    </citation>
    <scope>NUCLEOTIDE SEQUENCE [LARGE SCALE GENOMIC DNA]</scope>
    <source>
        <strain evidence="1 2">DHS C013</strain>
    </source>
</reference>
<organism evidence="1 2">
    <name type="scientific">Lentzea guizhouensis</name>
    <dbReference type="NCBI Taxonomy" id="1586287"/>
    <lineage>
        <taxon>Bacteria</taxon>
        <taxon>Bacillati</taxon>
        <taxon>Actinomycetota</taxon>
        <taxon>Actinomycetes</taxon>
        <taxon>Pseudonocardiales</taxon>
        <taxon>Pseudonocardiaceae</taxon>
        <taxon>Lentzea</taxon>
    </lineage>
</organism>
<gene>
    <name evidence="1" type="ORF">BBK82_02805</name>
</gene>
<accession>A0A1B2HBQ6</accession>
<evidence type="ECO:0000313" key="1">
    <source>
        <dbReference type="EMBL" id="ANZ35158.1"/>
    </source>
</evidence>
<sequence length="59" mass="5723">MKETVMGFILDMQDLETPEAPANVLAGGGSGGGGGGSTTASNASLLLPCSHSTVSLLAC</sequence>
<dbReference type="InterPro" id="IPR045825">
    <property type="entry name" value="RamS"/>
</dbReference>
<dbReference type="Pfam" id="PF19402">
    <property type="entry name" value="RamS"/>
    <property type="match status" value="1"/>
</dbReference>
<proteinExistence type="predicted"/>
<dbReference type="NCBIfam" id="NF033212">
    <property type="entry name" value="SapB_AmfS_lanti"/>
    <property type="match status" value="1"/>
</dbReference>
<dbReference type="EMBL" id="CP016793">
    <property type="protein sequence ID" value="ANZ35158.1"/>
    <property type="molecule type" value="Genomic_DNA"/>
</dbReference>
<name>A0A1B2HBQ6_9PSEU</name>
<dbReference type="KEGG" id="led:BBK82_02805"/>
<dbReference type="AlphaFoldDB" id="A0A1B2HBQ6"/>
<evidence type="ECO:0008006" key="3">
    <source>
        <dbReference type="Google" id="ProtNLM"/>
    </source>
</evidence>
<protein>
    <recommendedName>
        <fullName evidence="3">Lanthionine-containing peptide SapB</fullName>
    </recommendedName>
</protein>
<dbReference type="STRING" id="1586287.BBK82_02805"/>
<keyword evidence="2" id="KW-1185">Reference proteome</keyword>